<sequence length="899" mass="102169">MSSAALGPALLDGSTVPQYGVSQPICTNQPSPADKELTSKLNECLESFNVFENEEELQKRIDVLRKINTLVRSWVRSASEGKVPPEDLDKVGGKLFTFGSYRLGVHTRGADIDSLCVAPRHVERTEFFKTFYDMLAEDENVSDLHAVEDAFVPVIKLQYSGLDIDILFARLALRSVSEEEDLSDDMMLRNLDEKSIRSLNGCRVADEILRLIPNRENFITTLRAVKLWAKNHGIYSNVLGFLGGVSWAILVARTCQLYPNAAPAILLEKFFLVFSTWEWPHPVFLKDTDNAQRPDVPFLRELVWDPRTRVADRYHLMPIITPAFPEQNSTYNVTKSTRQVLIHEFQEGLKTMLDIINKTASWSKLFEEVNFFSRYKHFLVLLCITENHDDHVKFTGLVESKIRILISALERNPALNIGHVNPKQYKPKPDAEIPAPYENPVCTLWFIGLDLNSQMRRSIDLTSEIQQFNDTVTSAGFASKTYKETMLVQPSYVKRNELGKWLTVEELTRGRMQGKQKSSAVNSPLLSSLARSNSVQADNKSTPPQNGPPTTPTVASTERAKTPIEQLSQKIELPENAAELEAINQVQQQTPVLETPDDEGKSEEDSGKESEKEESESTRTKAFDRPLPYGYPMFVFFDQSVSPNSTVFLPVYSSSYCPPMFMDPAYFARMVRYSYSQHNYFCTRAAYDLVSRNSPNSADNCKCGRAVSGMADEIYMEMVQKNKEWQLQRSRQAIKRQRAQQGYKNTQASRYAPYYQMESNEKRDRINLLSMINDLTVHTKSATPSVSDSQASSGYETASSCSSTPSPTSRTFVTTIDDEVFEAPRKTDSTDDASTISRSNSIKSMESVELAPKKRTQEEWKRVKSKKQRRWSNNRSKEAQKDKRIYFKDYEEAFPPLDS</sequence>
<evidence type="ECO:0000256" key="1">
    <source>
        <dbReference type="ARBA" id="ARBA00001936"/>
    </source>
</evidence>
<evidence type="ECO:0000256" key="7">
    <source>
        <dbReference type="ARBA" id="ARBA00022679"/>
    </source>
</evidence>
<feature type="compositionally biased region" description="Polar residues" evidence="14">
    <location>
        <begin position="515"/>
        <end position="541"/>
    </location>
</feature>
<feature type="compositionally biased region" description="Polar residues" evidence="14">
    <location>
        <begin position="781"/>
        <end position="796"/>
    </location>
</feature>
<comment type="cofactor">
    <cofactor evidence="1">
        <name>Mn(2+)</name>
        <dbReference type="ChEBI" id="CHEBI:29035"/>
    </cofactor>
</comment>
<dbReference type="GO" id="GO:0031123">
    <property type="term" value="P:RNA 3'-end processing"/>
    <property type="evidence" value="ECO:0007669"/>
    <property type="project" value="InterPro"/>
</dbReference>
<dbReference type="SUPFAM" id="SSF81631">
    <property type="entry name" value="PAP/OAS1 substrate-binding domain"/>
    <property type="match status" value="1"/>
</dbReference>
<feature type="domain" description="Poly(A) polymerase central" evidence="16">
    <location>
        <begin position="217"/>
        <end position="368"/>
    </location>
</feature>
<dbReference type="PANTHER" id="PTHR10682:SF10">
    <property type="entry name" value="POLYNUCLEOTIDE ADENYLYLTRANSFERASE"/>
    <property type="match status" value="1"/>
</dbReference>
<evidence type="ECO:0000256" key="10">
    <source>
        <dbReference type="ARBA" id="ARBA00022840"/>
    </source>
</evidence>
<dbReference type="Pfam" id="PF20750">
    <property type="entry name" value="PAP_NTPase"/>
    <property type="match status" value="1"/>
</dbReference>
<feature type="compositionally biased region" description="Basic and acidic residues" evidence="14">
    <location>
        <begin position="875"/>
        <end position="884"/>
    </location>
</feature>
<evidence type="ECO:0000259" key="16">
    <source>
        <dbReference type="Pfam" id="PF04928"/>
    </source>
</evidence>
<evidence type="ECO:0000256" key="9">
    <source>
        <dbReference type="ARBA" id="ARBA00022741"/>
    </source>
</evidence>
<evidence type="ECO:0000313" key="19">
    <source>
        <dbReference type="Proteomes" id="UP000614601"/>
    </source>
</evidence>
<feature type="region of interest" description="Disordered" evidence="14">
    <location>
        <begin position="825"/>
        <end position="884"/>
    </location>
</feature>
<dbReference type="GO" id="GO:0005524">
    <property type="term" value="F:ATP binding"/>
    <property type="evidence" value="ECO:0007669"/>
    <property type="project" value="UniProtKB-KW"/>
</dbReference>
<dbReference type="GO" id="GO:0046872">
    <property type="term" value="F:metal ion binding"/>
    <property type="evidence" value="ECO:0007669"/>
    <property type="project" value="UniProtKB-KW"/>
</dbReference>
<evidence type="ECO:0000313" key="18">
    <source>
        <dbReference type="EMBL" id="CAD5225405.1"/>
    </source>
</evidence>
<keyword evidence="9" id="KW-0547">Nucleotide-binding</keyword>
<feature type="compositionally biased region" description="Basic and acidic residues" evidence="14">
    <location>
        <begin position="851"/>
        <end position="862"/>
    </location>
</feature>
<evidence type="ECO:0000259" key="17">
    <source>
        <dbReference type="Pfam" id="PF20750"/>
    </source>
</evidence>
<evidence type="ECO:0000256" key="11">
    <source>
        <dbReference type="ARBA" id="ARBA00022842"/>
    </source>
</evidence>
<feature type="compositionally biased region" description="Polar residues" evidence="14">
    <location>
        <begin position="832"/>
        <end position="844"/>
    </location>
</feature>
<evidence type="ECO:0000256" key="5">
    <source>
        <dbReference type="ARBA" id="ARBA00012388"/>
    </source>
</evidence>
<keyword evidence="11" id="KW-0460">Magnesium</keyword>
<evidence type="ECO:0000256" key="8">
    <source>
        <dbReference type="ARBA" id="ARBA00022723"/>
    </source>
</evidence>
<comment type="cofactor">
    <cofactor evidence="2">
        <name>Mg(2+)</name>
        <dbReference type="ChEBI" id="CHEBI:18420"/>
    </cofactor>
</comment>
<evidence type="ECO:0000256" key="2">
    <source>
        <dbReference type="ARBA" id="ARBA00001946"/>
    </source>
</evidence>
<keyword evidence="10" id="KW-0067">ATP-binding</keyword>
<dbReference type="Proteomes" id="UP000614601">
    <property type="component" value="Unassembled WGS sequence"/>
</dbReference>
<feature type="region of interest" description="Disordered" evidence="14">
    <location>
        <begin position="781"/>
        <end position="811"/>
    </location>
</feature>
<feature type="domain" description="Poly(A) polymerase RNA-binding" evidence="15">
    <location>
        <begin position="370"/>
        <end position="428"/>
    </location>
</feature>
<feature type="region of interest" description="Disordered" evidence="14">
    <location>
        <begin position="510"/>
        <end position="561"/>
    </location>
</feature>
<dbReference type="SUPFAM" id="SSF55003">
    <property type="entry name" value="PAP/Archaeal CCA-adding enzyme, C-terminal domain"/>
    <property type="match status" value="1"/>
</dbReference>
<dbReference type="InterPro" id="IPR007012">
    <property type="entry name" value="PolA_pol_cen_dom"/>
</dbReference>
<dbReference type="EMBL" id="CAJFCW020000005">
    <property type="protein sequence ID" value="CAG9120836.1"/>
    <property type="molecule type" value="Genomic_DNA"/>
</dbReference>
<accession>A0A811LEC7</accession>
<comment type="subcellular location">
    <subcellularLocation>
        <location evidence="3">Nucleus</location>
    </subcellularLocation>
</comment>
<reference evidence="18" key="1">
    <citation type="submission" date="2020-09" db="EMBL/GenBank/DDBJ databases">
        <authorList>
            <person name="Kikuchi T."/>
        </authorList>
    </citation>
    <scope>NUCLEOTIDE SEQUENCE</scope>
    <source>
        <strain evidence="18">SH1</strain>
    </source>
</reference>
<dbReference type="InterPro" id="IPR048840">
    <property type="entry name" value="PolA_pol_NTPase"/>
</dbReference>
<dbReference type="InterPro" id="IPR043519">
    <property type="entry name" value="NT_sf"/>
</dbReference>
<feature type="region of interest" description="Disordered" evidence="14">
    <location>
        <begin position="586"/>
        <end position="623"/>
    </location>
</feature>
<dbReference type="CDD" id="cd05402">
    <property type="entry name" value="NT_PAP_TUTase"/>
    <property type="match status" value="1"/>
</dbReference>
<evidence type="ECO:0000256" key="14">
    <source>
        <dbReference type="SAM" id="MobiDB-lite"/>
    </source>
</evidence>
<dbReference type="FunFam" id="3.30.460.10:FF:000002">
    <property type="entry name" value="Poly(A) polymerase alpha, putative"/>
    <property type="match status" value="1"/>
</dbReference>
<feature type="compositionally biased region" description="Basic residues" evidence="14">
    <location>
        <begin position="863"/>
        <end position="872"/>
    </location>
</feature>
<keyword evidence="12" id="KW-0539">Nucleus</keyword>
<evidence type="ECO:0000259" key="15">
    <source>
        <dbReference type="Pfam" id="PF04926"/>
    </source>
</evidence>
<gene>
    <name evidence="18" type="ORF">BOKJ2_LOCUS11562</name>
</gene>
<dbReference type="GO" id="GO:0006397">
    <property type="term" value="P:mRNA processing"/>
    <property type="evidence" value="ECO:0007669"/>
    <property type="project" value="UniProtKB-KW"/>
</dbReference>
<name>A0A811LEC7_9BILA</name>
<dbReference type="PANTHER" id="PTHR10682">
    <property type="entry name" value="POLY A POLYMERASE"/>
    <property type="match status" value="1"/>
</dbReference>
<dbReference type="OrthoDB" id="412748at2759"/>
<dbReference type="GO" id="GO:0005634">
    <property type="term" value="C:nucleus"/>
    <property type="evidence" value="ECO:0007669"/>
    <property type="project" value="UniProtKB-SubCell"/>
</dbReference>
<dbReference type="EMBL" id="CAJFDH010000005">
    <property type="protein sequence ID" value="CAD5225405.1"/>
    <property type="molecule type" value="Genomic_DNA"/>
</dbReference>
<feature type="domain" description="Poly(A) polymerase RNA-binding" evidence="15">
    <location>
        <begin position="439"/>
        <end position="508"/>
    </location>
</feature>
<dbReference type="InterPro" id="IPR011068">
    <property type="entry name" value="NuclTrfase_I-like_C"/>
</dbReference>
<dbReference type="FunFam" id="1.10.1410.10:FF:000001">
    <property type="entry name" value="Putative poly(A) polymerase gamma"/>
    <property type="match status" value="1"/>
</dbReference>
<comment type="caution">
    <text evidence="18">The sequence shown here is derived from an EMBL/GenBank/DDBJ whole genome shotgun (WGS) entry which is preliminary data.</text>
</comment>
<comment type="similarity">
    <text evidence="4">Belongs to the poly(A) polymerase family.</text>
</comment>
<evidence type="ECO:0000256" key="6">
    <source>
        <dbReference type="ARBA" id="ARBA00022664"/>
    </source>
</evidence>
<dbReference type="SUPFAM" id="SSF81301">
    <property type="entry name" value="Nucleotidyltransferase"/>
    <property type="match status" value="1"/>
</dbReference>
<keyword evidence="7" id="KW-0808">Transferase</keyword>
<dbReference type="GO" id="GO:0003723">
    <property type="term" value="F:RNA binding"/>
    <property type="evidence" value="ECO:0007669"/>
    <property type="project" value="InterPro"/>
</dbReference>
<protein>
    <recommendedName>
        <fullName evidence="5">polynucleotide adenylyltransferase</fullName>
        <ecNumber evidence="5">2.7.7.19</ecNumber>
    </recommendedName>
</protein>
<feature type="domain" description="Poly(A) polymerase nucleotidyltransferase" evidence="17">
    <location>
        <begin position="20"/>
        <end position="212"/>
    </location>
</feature>
<proteinExistence type="inferred from homology"/>
<keyword evidence="6" id="KW-0507">mRNA processing</keyword>
<dbReference type="Proteomes" id="UP000783686">
    <property type="component" value="Unassembled WGS sequence"/>
</dbReference>
<feature type="compositionally biased region" description="Basic and acidic residues" evidence="14">
    <location>
        <begin position="603"/>
        <end position="623"/>
    </location>
</feature>
<dbReference type="Gene3D" id="3.30.70.590">
    <property type="entry name" value="Poly(A) polymerase predicted RNA binding domain"/>
    <property type="match status" value="1"/>
</dbReference>
<dbReference type="Pfam" id="PF04928">
    <property type="entry name" value="PAP_central"/>
    <property type="match status" value="1"/>
</dbReference>
<dbReference type="Pfam" id="PF04926">
    <property type="entry name" value="PAP_RNA-bind"/>
    <property type="match status" value="2"/>
</dbReference>
<evidence type="ECO:0000256" key="4">
    <source>
        <dbReference type="ARBA" id="ARBA00010912"/>
    </source>
</evidence>
<dbReference type="AlphaFoldDB" id="A0A811LEC7"/>
<keyword evidence="8" id="KW-0479">Metal-binding</keyword>
<dbReference type="GO" id="GO:1990817">
    <property type="term" value="F:poly(A) RNA polymerase activity"/>
    <property type="evidence" value="ECO:0007669"/>
    <property type="project" value="UniProtKB-EC"/>
</dbReference>
<organism evidence="18 19">
    <name type="scientific">Bursaphelenchus okinawaensis</name>
    <dbReference type="NCBI Taxonomy" id="465554"/>
    <lineage>
        <taxon>Eukaryota</taxon>
        <taxon>Metazoa</taxon>
        <taxon>Ecdysozoa</taxon>
        <taxon>Nematoda</taxon>
        <taxon>Chromadorea</taxon>
        <taxon>Rhabditida</taxon>
        <taxon>Tylenchina</taxon>
        <taxon>Tylenchomorpha</taxon>
        <taxon>Aphelenchoidea</taxon>
        <taxon>Aphelenchoididae</taxon>
        <taxon>Bursaphelenchus</taxon>
    </lineage>
</organism>
<dbReference type="Gene3D" id="3.30.460.10">
    <property type="entry name" value="Beta Polymerase, domain 2"/>
    <property type="match status" value="1"/>
</dbReference>
<dbReference type="EC" id="2.7.7.19" evidence="5"/>
<evidence type="ECO:0000256" key="3">
    <source>
        <dbReference type="ARBA" id="ARBA00004123"/>
    </source>
</evidence>
<dbReference type="Gene3D" id="1.10.1410.10">
    <property type="match status" value="1"/>
</dbReference>
<evidence type="ECO:0000256" key="12">
    <source>
        <dbReference type="ARBA" id="ARBA00023242"/>
    </source>
</evidence>
<evidence type="ECO:0000256" key="13">
    <source>
        <dbReference type="ARBA" id="ARBA00048830"/>
    </source>
</evidence>
<comment type="catalytic activity">
    <reaction evidence="13">
        <text>RNA(n) + ATP = RNA(n)-3'-adenine ribonucleotide + diphosphate</text>
        <dbReference type="Rhea" id="RHEA:11332"/>
        <dbReference type="Rhea" id="RHEA-COMP:14527"/>
        <dbReference type="Rhea" id="RHEA-COMP:17347"/>
        <dbReference type="ChEBI" id="CHEBI:30616"/>
        <dbReference type="ChEBI" id="CHEBI:33019"/>
        <dbReference type="ChEBI" id="CHEBI:140395"/>
        <dbReference type="ChEBI" id="CHEBI:173115"/>
        <dbReference type="EC" id="2.7.7.19"/>
    </reaction>
</comment>
<dbReference type="InterPro" id="IPR007010">
    <property type="entry name" value="PolA_pol_RNA-bd_dom"/>
</dbReference>
<feature type="compositionally biased region" description="Low complexity" evidence="14">
    <location>
        <begin position="797"/>
        <end position="811"/>
    </location>
</feature>
<keyword evidence="19" id="KW-1185">Reference proteome</keyword>